<dbReference type="InterPro" id="IPR043990">
    <property type="entry name" value="AC_1"/>
</dbReference>
<name>A0A6L5E7X0_9ENTR</name>
<dbReference type="EMBL" id="WHIY01000007">
    <property type="protein sequence ID" value="MPQ51597.1"/>
    <property type="molecule type" value="Genomic_DNA"/>
</dbReference>
<evidence type="ECO:0000259" key="2">
    <source>
        <dbReference type="PROSITE" id="PS51208"/>
    </source>
</evidence>
<accession>A0A6L5E7X0</accession>
<evidence type="ECO:0000313" key="4">
    <source>
        <dbReference type="Proteomes" id="UP000475079"/>
    </source>
</evidence>
<evidence type="ECO:0000256" key="1">
    <source>
        <dbReference type="SAM" id="MobiDB-lite"/>
    </source>
</evidence>
<dbReference type="Pfam" id="PF18883">
    <property type="entry name" value="AC_1"/>
    <property type="match status" value="1"/>
</dbReference>
<dbReference type="CDD" id="cd01344">
    <property type="entry name" value="PL2_Passenger_AT"/>
    <property type="match status" value="1"/>
</dbReference>
<dbReference type="PROSITE" id="PS51208">
    <property type="entry name" value="AUTOTRANSPORTER"/>
    <property type="match status" value="1"/>
</dbReference>
<reference evidence="3 4" key="1">
    <citation type="submission" date="2019-10" db="EMBL/GenBank/DDBJ databases">
        <title>Characterization of a new Citrobacter species.</title>
        <authorList>
            <person name="Goncalves Ribeiro T."/>
            <person name="Izdebski R."/>
            <person name="Urbanowicz P."/>
            <person name="Carmeli Y."/>
            <person name="Gniadkowski M."/>
            <person name="Peixe L."/>
        </authorList>
    </citation>
    <scope>NUCLEOTIDE SEQUENCE [LARGE SCALE GENOMIC DNA]</scope>
    <source>
        <strain evidence="3 4">NMI7905_11</strain>
    </source>
</reference>
<dbReference type="Proteomes" id="UP000475079">
    <property type="component" value="Unassembled WGS sequence"/>
</dbReference>
<dbReference type="InterPro" id="IPR036709">
    <property type="entry name" value="Autotransporte_beta_dom_sf"/>
</dbReference>
<feature type="domain" description="Autotransporter" evidence="2">
    <location>
        <begin position="568"/>
        <end position="851"/>
    </location>
</feature>
<dbReference type="NCBIfam" id="TIGR01414">
    <property type="entry name" value="autotrans_barl"/>
    <property type="match status" value="1"/>
</dbReference>
<dbReference type="Gene3D" id="2.40.128.130">
    <property type="entry name" value="Autotransporter beta-domain"/>
    <property type="match status" value="1"/>
</dbReference>
<feature type="region of interest" description="Disordered" evidence="1">
    <location>
        <begin position="494"/>
        <end position="532"/>
    </location>
</feature>
<dbReference type="AlphaFoldDB" id="A0A6L5E7X0"/>
<dbReference type="PANTHER" id="PTHR12338">
    <property type="entry name" value="AUTOTRANSPORTER"/>
    <property type="match status" value="1"/>
</dbReference>
<comment type="caution">
    <text evidence="3">The sequence shown here is derived from an EMBL/GenBank/DDBJ whole genome shotgun (WGS) entry which is preliminary data.</text>
</comment>
<keyword evidence="4" id="KW-1185">Reference proteome</keyword>
<dbReference type="InterPro" id="IPR006315">
    <property type="entry name" value="OM_autotransptr_brl_dom"/>
</dbReference>
<dbReference type="InterPro" id="IPR005546">
    <property type="entry name" value="Autotransporte_beta"/>
</dbReference>
<dbReference type="SMART" id="SM00869">
    <property type="entry name" value="Autotransporter"/>
    <property type="match status" value="1"/>
</dbReference>
<dbReference type="Gene3D" id="2.160.20.20">
    <property type="match status" value="1"/>
</dbReference>
<organism evidence="3 4">
    <name type="scientific">Citrobacter telavivensis</name>
    <dbReference type="NCBI Taxonomy" id="2653932"/>
    <lineage>
        <taxon>Bacteria</taxon>
        <taxon>Pseudomonadati</taxon>
        <taxon>Pseudomonadota</taxon>
        <taxon>Gammaproteobacteria</taxon>
        <taxon>Enterobacterales</taxon>
        <taxon>Enterobacteriaceae</taxon>
        <taxon>Citrobacter</taxon>
    </lineage>
</organism>
<dbReference type="SUPFAM" id="SSF51126">
    <property type="entry name" value="Pectin lyase-like"/>
    <property type="match status" value="1"/>
</dbReference>
<dbReference type="Pfam" id="PF03797">
    <property type="entry name" value="Autotransporter"/>
    <property type="match status" value="1"/>
</dbReference>
<dbReference type="GO" id="GO:0019867">
    <property type="term" value="C:outer membrane"/>
    <property type="evidence" value="ECO:0007669"/>
    <property type="project" value="InterPro"/>
</dbReference>
<dbReference type="InterPro" id="IPR011050">
    <property type="entry name" value="Pectin_lyase_fold/virulence"/>
</dbReference>
<evidence type="ECO:0000313" key="3">
    <source>
        <dbReference type="EMBL" id="MPQ51597.1"/>
    </source>
</evidence>
<dbReference type="SUPFAM" id="SSF103515">
    <property type="entry name" value="Autotransporter"/>
    <property type="match status" value="1"/>
</dbReference>
<dbReference type="InterPro" id="IPR050909">
    <property type="entry name" value="Bact_Autotransporter_VF"/>
</dbReference>
<dbReference type="InterPro" id="IPR012332">
    <property type="entry name" value="Autotransporter_pectin_lyase_C"/>
</dbReference>
<sequence length="851" mass="90909">MSAQEGAGTHRTGIALHNGELDFDGGRFEVYVDGAPGSHSIDGRNGITIAAGSKMNVKADSIHIETNQMAIGVTGSTGSSRPAAPYGVLNEVNFEADSIYLKGSQGIISMLNDNLGSHTRFTFSGRTVIEAIANTGPWAFPGDYVGGHIIAGNATDFEFNGDVTLTGEDLTSLGTSPGHELKGVTLVNRSKLVANDDFNLRSNGGHQNTGLRILESQAQFKGQTHISLSNGIESATGIHIDGQPGMTTHAEFQDDLTISTAGSHAAKITGIEVLSAGTADIQKGLFINDNPSIDWSLFSTGADSRIDANSSGSGTVQVEGNIGAADSGTLEMTLNNANSWLKAASYTARDTARVGILNMNISNGAVWEVTGNSYVTNLLLQGGRVNMLAPGSSGAFKTLTVEGNYSGGGTLTMNTALGSDNSATDKLIVEGNTSGHTLVAINNIGGMGAQTVEGIEIVNVAGTSDGTFEKESRIVAGAYDYDVVRRGSNWYLSSTVDPVDPVDPNDPTDPGAPASPETPQLPVHPGGSSQIRPEFGSYLANNLAANTLFISRLHDRPGETQYTDVLTGEKKTTSMWIRNVGIHTRFHDSSEQLKTQSNNYVLQMGGDLAQWSSDGLDRWHLGLMAGYANSRSRTTSTLNNHNSRGKVDGYSVGLYGTWYENELDKSGGYVDTWMLYNWFDNTVDGQYQASEAYKSKGITAAVEAGYSLKVGESQQLTYWIQPKAQVVWMDVQADDHRERYGTQVKVDSTGNLMTSLGARAYFNRKPTGEEDRMAGIQPFVEANWIHNSHSPRVTMGEVQNDVQGVKDLAELKVGVEGQLTSRLTVWGNVSGQMGSDSYRNAQGMVGVKYHW</sequence>
<protein>
    <submittedName>
        <fullName evidence="3">Autotransporter outer membrane beta-barrel domain-containing protein</fullName>
    </submittedName>
</protein>
<dbReference type="PANTHER" id="PTHR12338:SF5">
    <property type="entry name" value="ANTIGEN 43-RELATED"/>
    <property type="match status" value="1"/>
</dbReference>
<gene>
    <name evidence="3" type="ORF">GBB84_11830</name>
</gene>
<proteinExistence type="predicted"/>